<dbReference type="InterPro" id="IPR006201">
    <property type="entry name" value="Neur_channel"/>
</dbReference>
<dbReference type="EMBL" id="BMAV01004084">
    <property type="protein sequence ID" value="GFY44132.1"/>
    <property type="molecule type" value="Genomic_DNA"/>
</dbReference>
<dbReference type="InterPro" id="IPR038050">
    <property type="entry name" value="Neuro_actylchol_rec"/>
</dbReference>
<dbReference type="OrthoDB" id="410315at2759"/>
<dbReference type="InterPro" id="IPR036719">
    <property type="entry name" value="Neuro-gated_channel_TM_sf"/>
</dbReference>
<feature type="transmembrane region" description="Helical" evidence="5">
    <location>
        <begin position="313"/>
        <end position="333"/>
    </location>
</feature>
<dbReference type="GO" id="GO:0005230">
    <property type="term" value="F:extracellular ligand-gated monoatomic ion channel activity"/>
    <property type="evidence" value="ECO:0007669"/>
    <property type="project" value="InterPro"/>
</dbReference>
<organism evidence="7 8">
    <name type="scientific">Trichonephila inaurata madagascariensis</name>
    <dbReference type="NCBI Taxonomy" id="2747483"/>
    <lineage>
        <taxon>Eukaryota</taxon>
        <taxon>Metazoa</taxon>
        <taxon>Ecdysozoa</taxon>
        <taxon>Arthropoda</taxon>
        <taxon>Chelicerata</taxon>
        <taxon>Arachnida</taxon>
        <taxon>Araneae</taxon>
        <taxon>Araneomorphae</taxon>
        <taxon>Entelegynae</taxon>
        <taxon>Araneoidea</taxon>
        <taxon>Nephilidae</taxon>
        <taxon>Trichonephila</taxon>
        <taxon>Trichonephila inaurata</taxon>
    </lineage>
</organism>
<gene>
    <name evidence="7" type="primary">CHRNA9</name>
    <name evidence="7" type="ORF">TNIN_456051</name>
</gene>
<feature type="transmembrane region" description="Helical" evidence="5">
    <location>
        <begin position="282"/>
        <end position="301"/>
    </location>
</feature>
<evidence type="ECO:0000256" key="3">
    <source>
        <dbReference type="ARBA" id="ARBA00022989"/>
    </source>
</evidence>
<dbReference type="InterPro" id="IPR036734">
    <property type="entry name" value="Neur_chan_lig-bd_sf"/>
</dbReference>
<feature type="transmembrane region" description="Helical" evidence="5">
    <location>
        <begin position="252"/>
        <end position="276"/>
    </location>
</feature>
<dbReference type="GO" id="GO:0004888">
    <property type="term" value="F:transmembrane signaling receptor activity"/>
    <property type="evidence" value="ECO:0007669"/>
    <property type="project" value="InterPro"/>
</dbReference>
<comment type="subcellular location">
    <subcellularLocation>
        <location evidence="1">Membrane</location>
        <topology evidence="1">Multi-pass membrane protein</topology>
    </subcellularLocation>
</comment>
<accession>A0A8X7BVH1</accession>
<evidence type="ECO:0000313" key="7">
    <source>
        <dbReference type="EMBL" id="GFY44132.1"/>
    </source>
</evidence>
<evidence type="ECO:0000256" key="5">
    <source>
        <dbReference type="SAM" id="Phobius"/>
    </source>
</evidence>
<sequence length="429" mass="48822">MLFGFCKISQWFWGIGAAGLINFFVRMQLISGQQVMDTTPASELKRLRTNLLDKYDYNMRPIKDTSQSIRVLIYYDVKHILALDEKYQILTVEGILMMKWTDEYLRWDPTSYSGISMVRFNAKDVWKPDVYSIYSVESNELTEEDGIWPLQVSSDGSVNWNPSSVFDIPCSAEYKHYPFDSHNCSILLGSWTYSGSEILLETLDINMDKNFASGTAWILTNVTHNNEIMTSEKGSFKFHFVRVNMKLKRTSTIYRFLCVIPTMIVFISSMSGFWLLPNDGSRYLIGCSNIILMSLLLQHMAASIPAGSEIPLIAQYSATCLCMSGAFLVITVFTELLRNRSGTPPESVVKLAHQYLESYCCLFSFSNVSDDYRALTEVTASSSNNASVVSPEEEKRRKDWVTVSLVVDRMAFWIFVLVYAILLIVLAVI</sequence>
<dbReference type="CDD" id="cd18989">
    <property type="entry name" value="LGIC_ECD_cation"/>
    <property type="match status" value="1"/>
</dbReference>
<dbReference type="Proteomes" id="UP000886998">
    <property type="component" value="Unassembled WGS sequence"/>
</dbReference>
<keyword evidence="7" id="KW-0675">Receptor</keyword>
<evidence type="ECO:0000256" key="2">
    <source>
        <dbReference type="ARBA" id="ARBA00022692"/>
    </source>
</evidence>
<feature type="transmembrane region" description="Helical" evidence="5">
    <location>
        <begin position="410"/>
        <end position="428"/>
    </location>
</feature>
<dbReference type="Gene3D" id="1.20.58.390">
    <property type="entry name" value="Neurotransmitter-gated ion-channel transmembrane domain"/>
    <property type="match status" value="1"/>
</dbReference>
<evidence type="ECO:0000259" key="6">
    <source>
        <dbReference type="Pfam" id="PF02931"/>
    </source>
</evidence>
<dbReference type="SUPFAM" id="SSF90112">
    <property type="entry name" value="Neurotransmitter-gated ion-channel transmembrane pore"/>
    <property type="match status" value="1"/>
</dbReference>
<feature type="domain" description="Neurotransmitter-gated ion-channel ligand-binding" evidence="6">
    <location>
        <begin position="45"/>
        <end position="249"/>
    </location>
</feature>
<reference evidence="7" key="1">
    <citation type="submission" date="2020-08" db="EMBL/GenBank/DDBJ databases">
        <title>Multicomponent nature underlies the extraordinary mechanical properties of spider dragline silk.</title>
        <authorList>
            <person name="Kono N."/>
            <person name="Nakamura H."/>
            <person name="Mori M."/>
            <person name="Yoshida Y."/>
            <person name="Ohtoshi R."/>
            <person name="Malay A.D."/>
            <person name="Moran D.A.P."/>
            <person name="Tomita M."/>
            <person name="Numata K."/>
            <person name="Arakawa K."/>
        </authorList>
    </citation>
    <scope>NUCLEOTIDE SEQUENCE</scope>
</reference>
<evidence type="ECO:0000313" key="8">
    <source>
        <dbReference type="Proteomes" id="UP000886998"/>
    </source>
</evidence>
<dbReference type="Pfam" id="PF02931">
    <property type="entry name" value="Neur_chan_LBD"/>
    <property type="match status" value="1"/>
</dbReference>
<dbReference type="Gene3D" id="2.70.170.10">
    <property type="entry name" value="Neurotransmitter-gated ion-channel ligand-binding domain"/>
    <property type="match status" value="1"/>
</dbReference>
<comment type="caution">
    <text evidence="7">The sequence shown here is derived from an EMBL/GenBank/DDBJ whole genome shotgun (WGS) entry which is preliminary data.</text>
</comment>
<dbReference type="AlphaFoldDB" id="A0A8X7BVH1"/>
<dbReference type="GO" id="GO:0016020">
    <property type="term" value="C:membrane"/>
    <property type="evidence" value="ECO:0007669"/>
    <property type="project" value="UniProtKB-SubCell"/>
</dbReference>
<keyword evidence="8" id="KW-1185">Reference proteome</keyword>
<dbReference type="SUPFAM" id="SSF63712">
    <property type="entry name" value="Nicotinic receptor ligand binding domain-like"/>
    <property type="match status" value="1"/>
</dbReference>
<keyword evidence="4 5" id="KW-0472">Membrane</keyword>
<proteinExistence type="predicted"/>
<evidence type="ECO:0000256" key="1">
    <source>
        <dbReference type="ARBA" id="ARBA00004141"/>
    </source>
</evidence>
<dbReference type="FunFam" id="2.70.170.10:FF:000028">
    <property type="entry name" value="AcetylCholine Receptor"/>
    <property type="match status" value="1"/>
</dbReference>
<dbReference type="PANTHER" id="PTHR18945">
    <property type="entry name" value="NEUROTRANSMITTER GATED ION CHANNEL"/>
    <property type="match status" value="1"/>
</dbReference>
<keyword evidence="2 5" id="KW-0812">Transmembrane</keyword>
<protein>
    <submittedName>
        <fullName evidence="7">Neuronal acetylcholine receptor subunit alpha-9</fullName>
    </submittedName>
</protein>
<keyword evidence="3 5" id="KW-1133">Transmembrane helix</keyword>
<dbReference type="InterPro" id="IPR006202">
    <property type="entry name" value="Neur_chan_lig-bd"/>
</dbReference>
<name>A0A8X7BVH1_9ARAC</name>
<evidence type="ECO:0000256" key="4">
    <source>
        <dbReference type="ARBA" id="ARBA00023136"/>
    </source>
</evidence>